<evidence type="ECO:0000313" key="2">
    <source>
        <dbReference type="EMBL" id="OMO77885.1"/>
    </source>
</evidence>
<proteinExistence type="predicted"/>
<organism evidence="2 3">
    <name type="scientific">Corchorus olitorius</name>
    <dbReference type="NCBI Taxonomy" id="93759"/>
    <lineage>
        <taxon>Eukaryota</taxon>
        <taxon>Viridiplantae</taxon>
        <taxon>Streptophyta</taxon>
        <taxon>Embryophyta</taxon>
        <taxon>Tracheophyta</taxon>
        <taxon>Spermatophyta</taxon>
        <taxon>Magnoliopsida</taxon>
        <taxon>eudicotyledons</taxon>
        <taxon>Gunneridae</taxon>
        <taxon>Pentapetalae</taxon>
        <taxon>rosids</taxon>
        <taxon>malvids</taxon>
        <taxon>Malvales</taxon>
        <taxon>Malvaceae</taxon>
        <taxon>Grewioideae</taxon>
        <taxon>Apeibeae</taxon>
        <taxon>Corchorus</taxon>
    </lineage>
</organism>
<protein>
    <submittedName>
        <fullName evidence="2">Uncharacterized protein</fullName>
    </submittedName>
</protein>
<dbReference type="Proteomes" id="UP000187203">
    <property type="component" value="Unassembled WGS sequence"/>
</dbReference>
<dbReference type="EMBL" id="AWUE01018873">
    <property type="protein sequence ID" value="OMO77885.1"/>
    <property type="molecule type" value="Genomic_DNA"/>
</dbReference>
<dbReference type="AlphaFoldDB" id="A0A1R3I5K2"/>
<sequence>MVKKVLEFQNQQSSRTAHLTLLKPYLLLPTKTNHCSNPKSTLITNLKSSRSKTQTQIHA</sequence>
<name>A0A1R3I5K2_9ROSI</name>
<feature type="region of interest" description="Disordered" evidence="1">
    <location>
        <begin position="37"/>
        <end position="59"/>
    </location>
</feature>
<comment type="caution">
    <text evidence="2">The sequence shown here is derived from an EMBL/GenBank/DDBJ whole genome shotgun (WGS) entry which is preliminary data.</text>
</comment>
<evidence type="ECO:0000313" key="3">
    <source>
        <dbReference type="Proteomes" id="UP000187203"/>
    </source>
</evidence>
<evidence type="ECO:0000256" key="1">
    <source>
        <dbReference type="SAM" id="MobiDB-lite"/>
    </source>
</evidence>
<accession>A0A1R3I5K2</accession>
<reference evidence="3" key="1">
    <citation type="submission" date="2013-09" db="EMBL/GenBank/DDBJ databases">
        <title>Corchorus olitorius genome sequencing.</title>
        <authorList>
            <person name="Alam M."/>
            <person name="Haque M.S."/>
            <person name="Islam M.S."/>
            <person name="Emdad E.M."/>
            <person name="Islam M.M."/>
            <person name="Ahmed B."/>
            <person name="Halim A."/>
            <person name="Hossen Q.M.M."/>
            <person name="Hossain M.Z."/>
            <person name="Ahmed R."/>
            <person name="Khan M.M."/>
            <person name="Islam R."/>
            <person name="Rashid M.M."/>
            <person name="Khan S.A."/>
            <person name="Rahman M.S."/>
            <person name="Alam M."/>
            <person name="Yahiya A.S."/>
            <person name="Khan M.S."/>
            <person name="Azam M.S."/>
            <person name="Haque T."/>
            <person name="Lashkar M.Z.H."/>
            <person name="Akhand A.I."/>
            <person name="Morshed G."/>
            <person name="Roy S."/>
            <person name="Uddin K.S."/>
            <person name="Rabeya T."/>
            <person name="Hossain A.S."/>
            <person name="Chowdhury A."/>
            <person name="Snigdha A.R."/>
            <person name="Mortoza M.S."/>
            <person name="Matin S.A."/>
            <person name="Hoque S.M.E."/>
            <person name="Islam M.K."/>
            <person name="Roy D.K."/>
            <person name="Haider R."/>
            <person name="Moosa M.M."/>
            <person name="Elias S.M."/>
            <person name="Hasan A.M."/>
            <person name="Jahan S."/>
            <person name="Shafiuddin M."/>
            <person name="Mahmood N."/>
            <person name="Shommy N.S."/>
        </authorList>
    </citation>
    <scope>NUCLEOTIDE SEQUENCE [LARGE SCALE GENOMIC DNA]</scope>
    <source>
        <strain evidence="3">cv. O-4</strain>
    </source>
</reference>
<gene>
    <name evidence="2" type="ORF">COLO4_24979</name>
</gene>
<keyword evidence="3" id="KW-1185">Reference proteome</keyword>